<keyword evidence="3" id="KW-1185">Reference proteome</keyword>
<accession>A0ABX8J844</accession>
<protein>
    <submittedName>
        <fullName evidence="2">Uncharacterized protein</fullName>
    </submittedName>
</protein>
<evidence type="ECO:0000313" key="2">
    <source>
        <dbReference type="EMBL" id="QWV92877.1"/>
    </source>
</evidence>
<dbReference type="RefSeq" id="WP_216799636.1">
    <property type="nucleotide sequence ID" value="NZ_CP076723.1"/>
</dbReference>
<evidence type="ECO:0000313" key="3">
    <source>
        <dbReference type="Proteomes" id="UP000683557"/>
    </source>
</evidence>
<proteinExistence type="predicted"/>
<name>A0ABX8J844_9BACT</name>
<feature type="signal peptide" evidence="1">
    <location>
        <begin position="1"/>
        <end position="21"/>
    </location>
</feature>
<reference evidence="2 3" key="1">
    <citation type="submission" date="2021-06" db="EMBL/GenBank/DDBJ databases">
        <title>Gemonas diversity in paddy soil.</title>
        <authorList>
            <person name="Liu G."/>
        </authorList>
    </citation>
    <scope>NUCLEOTIDE SEQUENCE [LARGE SCALE GENOMIC DNA]</scope>
    <source>
        <strain evidence="2 3">RG10</strain>
    </source>
</reference>
<sequence length="133" mass="14027">MKKTLLLMLVPVVLLVAGAFAVWGDEQTPVQPKCGNCAKMQQAQQQAPCDNCPKKDAAAQPNCDKCAKGAAVPCDNCPKKDAATQPACDKCQKLKGAQAAPVAGCAKCAKLQQDQAPADQPVQKECCKKQKVM</sequence>
<organism evidence="2 3">
    <name type="scientific">Geomonas oryzisoli</name>
    <dbReference type="NCBI Taxonomy" id="2847992"/>
    <lineage>
        <taxon>Bacteria</taxon>
        <taxon>Pseudomonadati</taxon>
        <taxon>Thermodesulfobacteriota</taxon>
        <taxon>Desulfuromonadia</taxon>
        <taxon>Geobacterales</taxon>
        <taxon>Geobacteraceae</taxon>
        <taxon>Geomonas</taxon>
    </lineage>
</organism>
<feature type="chain" id="PRO_5047231596" evidence="1">
    <location>
        <begin position="22"/>
        <end position="133"/>
    </location>
</feature>
<gene>
    <name evidence="2" type="ORF">KP004_17125</name>
</gene>
<evidence type="ECO:0000256" key="1">
    <source>
        <dbReference type="SAM" id="SignalP"/>
    </source>
</evidence>
<dbReference type="Proteomes" id="UP000683557">
    <property type="component" value="Chromosome"/>
</dbReference>
<dbReference type="EMBL" id="CP076723">
    <property type="protein sequence ID" value="QWV92877.1"/>
    <property type="molecule type" value="Genomic_DNA"/>
</dbReference>
<keyword evidence="1" id="KW-0732">Signal</keyword>